<proteinExistence type="predicted"/>
<evidence type="ECO:0000313" key="6">
    <source>
        <dbReference type="Proteomes" id="UP000004994"/>
    </source>
</evidence>
<dbReference type="NCBIfam" id="TIGR04183">
    <property type="entry name" value="Por_Secre_tail"/>
    <property type="match status" value="1"/>
</dbReference>
<dbReference type="Gene3D" id="3.30.230.10">
    <property type="match status" value="1"/>
</dbReference>
<dbReference type="InterPro" id="IPR014721">
    <property type="entry name" value="Ribsml_uS5_D2-typ_fold_subgr"/>
</dbReference>
<name>A0A494G9J3_SOLLC</name>
<evidence type="ECO:0000256" key="2">
    <source>
        <dbReference type="SAM" id="Phobius"/>
    </source>
</evidence>
<dbReference type="InterPro" id="IPR025665">
    <property type="entry name" value="Beta-barrel_OMP_2"/>
</dbReference>
<dbReference type="Pfam" id="PF18962">
    <property type="entry name" value="Por_Secre_tail"/>
    <property type="match status" value="1"/>
</dbReference>
<dbReference type="SUPFAM" id="SSF54211">
    <property type="entry name" value="Ribosomal protein S5 domain 2-like"/>
    <property type="match status" value="1"/>
</dbReference>
<dbReference type="InterPro" id="IPR026444">
    <property type="entry name" value="Secre_tail"/>
</dbReference>
<feature type="domain" description="Outer membrane protein beta-barrel" evidence="3">
    <location>
        <begin position="274"/>
        <end position="396"/>
    </location>
</feature>
<dbReference type="Gene3D" id="2.60.40.2700">
    <property type="match status" value="1"/>
</dbReference>
<evidence type="ECO:0000313" key="5">
    <source>
        <dbReference type="EnsemblPlants" id="Solyc00g060700.2.1"/>
    </source>
</evidence>
<evidence type="ECO:0000256" key="1">
    <source>
        <dbReference type="SAM" id="MobiDB-lite"/>
    </source>
</evidence>
<dbReference type="Pfam" id="PF13568">
    <property type="entry name" value="OMP_b-brl_2"/>
    <property type="match status" value="1"/>
</dbReference>
<evidence type="ECO:0000259" key="4">
    <source>
        <dbReference type="Pfam" id="PF18962"/>
    </source>
</evidence>
<dbReference type="GO" id="GO:0015995">
    <property type="term" value="P:chlorophyll biosynthetic process"/>
    <property type="evidence" value="ECO:0000318"/>
    <property type="project" value="GO_Central"/>
</dbReference>
<dbReference type="PaxDb" id="4081-Solyc00g060700.1.1"/>
<keyword evidence="2" id="KW-1133">Transmembrane helix</keyword>
<sequence>MEDHTEDVPDGLWKNIREELFVEDENNGIPGSAPNDLKAQKAVIRFNRPLLYRIVGVAATIVIFFILGGLFDFIGNKQKPELKKQYAVKDYFRKKTGDRLINENSVNDIEIQNFSLNSNRLLNRIFIKETFENPLSEIKSGVEDNENNTSENSQHNRDVFENTLAQKEDAKNIGENPFSEEKETYALMTKEEKKQKEESEKMKTLAFAKRKKNWMLGLGTGNASSNSTDQFPGYATLSGATPTLPEMWSLGSGEDPLMSILLANQDKKVDATIKHKTPVTFGATVYKNLGKKWSIGTGINYTKLSAELTSGTSSDFISSEQNIHYVGIPVQVNYNVIQKGAFTGYITGGGAVEKAVSGDIKTKYIVDGTIKQEIKEDIREKPVQVSVNSAVGVQFKLKAQQCTPEITSPRLGVMFPEKIVFCNTETETLSTTQTYGTYQWYRQQWDWQTPNNNPWVAIPGATSQTLTINGNDDMLYYFKVEVTQNDCTAESAPVLADGYAYGLPFMMADFQPGTFEETAPGVYNVCDGASVQLNDGFPQLYGTHTWFKCIPGSNPPSPSEPCIIPGETGDSYTATGSGTFGFYACTEYCPDQCEMLSDFAFITLNFGNFSFCSNLGTGETKPKENNLSIYPNPASQVVYIGKEADKKYPEVSIIDMSGKLILQKKNHQFSEAIDTMLIKIYGSAIHGVSAQTITIEVNVDTGGVGYHLVGLPDSAIKESSYRISAALKNVGFKIPGKKITINMAPADLRKEGAAYDLSIAIGILAASDQILAENIQDYIIMGELSLDGTLQPVKGVLPIAIQAREEGFKG</sequence>
<dbReference type="PANTHER" id="PTHR32039:SF9">
    <property type="entry name" value="MAGNESIUM-CHELATASE SUBUNIT CHLI-2, CHLOROPLASTIC"/>
    <property type="match status" value="1"/>
</dbReference>
<organism evidence="5">
    <name type="scientific">Solanum lycopersicum</name>
    <name type="common">Tomato</name>
    <name type="synonym">Lycopersicon esculentum</name>
    <dbReference type="NCBI Taxonomy" id="4081"/>
    <lineage>
        <taxon>Eukaryota</taxon>
        <taxon>Viridiplantae</taxon>
        <taxon>Streptophyta</taxon>
        <taxon>Embryophyta</taxon>
        <taxon>Tracheophyta</taxon>
        <taxon>Spermatophyta</taxon>
        <taxon>Magnoliopsida</taxon>
        <taxon>eudicotyledons</taxon>
        <taxon>Gunneridae</taxon>
        <taxon>Pentapetalae</taxon>
        <taxon>asterids</taxon>
        <taxon>lamiids</taxon>
        <taxon>Solanales</taxon>
        <taxon>Solanaceae</taxon>
        <taxon>Solanoideae</taxon>
        <taxon>Solaneae</taxon>
        <taxon>Solanum</taxon>
        <taxon>Solanum subgen. Lycopersicon</taxon>
    </lineage>
</organism>
<reference evidence="5" key="2">
    <citation type="submission" date="2019-04" db="UniProtKB">
        <authorList>
            <consortium name="EnsemblPlants"/>
        </authorList>
    </citation>
    <scope>IDENTIFICATION</scope>
    <source>
        <strain evidence="5">cv. Heinz 1706</strain>
    </source>
</reference>
<dbReference type="InterPro" id="IPR045006">
    <property type="entry name" value="CHLI-like"/>
</dbReference>
<keyword evidence="2" id="KW-0472">Membrane</keyword>
<protein>
    <submittedName>
        <fullName evidence="5">Uncharacterized protein</fullName>
    </submittedName>
</protein>
<keyword evidence="2" id="KW-0812">Transmembrane</keyword>
<dbReference type="AlphaFoldDB" id="A0A494G9J3"/>
<dbReference type="InParanoid" id="A0A494G9J3"/>
<dbReference type="Proteomes" id="UP000004994">
    <property type="component" value="Unassembled WGS sequence"/>
</dbReference>
<dbReference type="EnsemblPlants" id="Solyc00g060700.2.1">
    <property type="protein sequence ID" value="Solyc00g060700.2.1"/>
    <property type="gene ID" value="Solyc00g060700.2"/>
</dbReference>
<evidence type="ECO:0000259" key="3">
    <source>
        <dbReference type="Pfam" id="PF13568"/>
    </source>
</evidence>
<accession>A0A494G9J3</accession>
<dbReference type="Pfam" id="PF13541">
    <property type="entry name" value="ChlI"/>
    <property type="match status" value="1"/>
</dbReference>
<dbReference type="PANTHER" id="PTHR32039">
    <property type="entry name" value="MAGNESIUM-CHELATASE SUBUNIT CHLI"/>
    <property type="match status" value="1"/>
</dbReference>
<feature type="region of interest" description="Disordered" evidence="1">
    <location>
        <begin position="138"/>
        <end position="158"/>
    </location>
</feature>
<dbReference type="Gramene" id="Solyc00g060700.2.1">
    <property type="protein sequence ID" value="Solyc00g060700.2.1"/>
    <property type="gene ID" value="Solyc00g060700.2"/>
</dbReference>
<keyword evidence="6" id="KW-1185">Reference proteome</keyword>
<dbReference type="STRING" id="4081.A0A494G9J3"/>
<dbReference type="InterPro" id="IPR020568">
    <property type="entry name" value="Ribosomal_Su5_D2-typ_SF"/>
</dbReference>
<dbReference type="GO" id="GO:0009570">
    <property type="term" value="C:chloroplast stroma"/>
    <property type="evidence" value="ECO:0000318"/>
    <property type="project" value="GO_Central"/>
</dbReference>
<feature type="transmembrane region" description="Helical" evidence="2">
    <location>
        <begin position="50"/>
        <end position="71"/>
    </location>
</feature>
<feature type="domain" description="Secretion system C-terminal sorting" evidence="4">
    <location>
        <begin position="629"/>
        <end position="675"/>
    </location>
</feature>
<reference evidence="5" key="1">
    <citation type="journal article" date="2012" name="Nature">
        <title>The tomato genome sequence provides insights into fleshy fruit evolution.</title>
        <authorList>
            <consortium name="Tomato Genome Consortium"/>
        </authorList>
    </citation>
    <scope>NUCLEOTIDE SEQUENCE [LARGE SCALE GENOMIC DNA]</scope>
    <source>
        <strain evidence="5">cv. Heinz 1706</strain>
    </source>
</reference>